<protein>
    <submittedName>
        <fullName evidence="2">DUF3883 domain-containing protein</fullName>
    </submittedName>
</protein>
<evidence type="ECO:0000259" key="1">
    <source>
        <dbReference type="Pfam" id="PF13020"/>
    </source>
</evidence>
<name>A0ABT1TD71_9GAMM</name>
<dbReference type="InterPro" id="IPR024975">
    <property type="entry name" value="NOV_C"/>
</dbReference>
<sequence>MNNARKNSIRWLTWYPEPVVIGGALVIPQGLLAQRKGEVPFTVDSDARKRIEQIAMQAVINVETRLGHTIKDVSMEKCGWDITSQPPSADGKLAQARHIEVKGRAKGQSTITVSRNEIIYGLNQTDKFILAIVIVDSHQGPYYLKKSV</sequence>
<dbReference type="Pfam" id="PF13020">
    <property type="entry name" value="NOV_C"/>
    <property type="match status" value="1"/>
</dbReference>
<dbReference type="Proteomes" id="UP001524499">
    <property type="component" value="Unassembled WGS sequence"/>
</dbReference>
<evidence type="ECO:0000313" key="3">
    <source>
        <dbReference type="Proteomes" id="UP001524499"/>
    </source>
</evidence>
<accession>A0ABT1TD71</accession>
<dbReference type="EMBL" id="JANIBJ010000004">
    <property type="protein sequence ID" value="MCQ8103052.1"/>
    <property type="molecule type" value="Genomic_DNA"/>
</dbReference>
<organism evidence="2 3">
    <name type="scientific">Methylomonas subterranea</name>
    <dbReference type="NCBI Taxonomy" id="2952225"/>
    <lineage>
        <taxon>Bacteria</taxon>
        <taxon>Pseudomonadati</taxon>
        <taxon>Pseudomonadota</taxon>
        <taxon>Gammaproteobacteria</taxon>
        <taxon>Methylococcales</taxon>
        <taxon>Methylococcaceae</taxon>
        <taxon>Methylomonas</taxon>
    </lineage>
</organism>
<comment type="caution">
    <text evidence="2">The sequence shown here is derived from an EMBL/GenBank/DDBJ whole genome shotgun (WGS) entry which is preliminary data.</text>
</comment>
<reference evidence="2 3" key="1">
    <citation type="submission" date="2022-07" db="EMBL/GenBank/DDBJ databases">
        <title>Methylomonas rivi sp. nov., Methylomonas rosea sp. nov., Methylomonas aureus sp. nov. and Methylomonas subterranea sp. nov., four novel methanotrophs isolated from a freshwater creek and the deep terrestrial subsurface.</title>
        <authorList>
            <person name="Abin C."/>
            <person name="Sankaranarayanan K."/>
            <person name="Garner C."/>
            <person name="Sindelar R."/>
            <person name="Kotary K."/>
            <person name="Garner R."/>
            <person name="Barclay S."/>
            <person name="Lawson P."/>
            <person name="Krumholz L."/>
        </authorList>
    </citation>
    <scope>NUCLEOTIDE SEQUENCE [LARGE SCALE GENOMIC DNA]</scope>
    <source>
        <strain evidence="2 3">SURF-2</strain>
    </source>
</reference>
<feature type="domain" description="Protein NO VEIN C-terminal" evidence="1">
    <location>
        <begin position="51"/>
        <end position="139"/>
    </location>
</feature>
<evidence type="ECO:0000313" key="2">
    <source>
        <dbReference type="EMBL" id="MCQ8103052.1"/>
    </source>
</evidence>
<keyword evidence="3" id="KW-1185">Reference proteome</keyword>
<dbReference type="RefSeq" id="WP_256600714.1">
    <property type="nucleotide sequence ID" value="NZ_JANIBJ010000004.1"/>
</dbReference>
<proteinExistence type="predicted"/>
<gene>
    <name evidence="2" type="ORF">NP590_02940</name>
</gene>